<keyword evidence="4" id="KW-0670">Pyruvate</keyword>
<gene>
    <name evidence="6" type="ORF">KSP39_PZI009555</name>
</gene>
<keyword evidence="7" id="KW-1185">Reference proteome</keyword>
<name>A0AAP0BMH4_9ASPA</name>
<dbReference type="Proteomes" id="UP001418222">
    <property type="component" value="Unassembled WGS sequence"/>
</dbReference>
<comment type="caution">
    <text evidence="6">The sequence shown here is derived from an EMBL/GenBank/DDBJ whole genome shotgun (WGS) entry which is preliminary data.</text>
</comment>
<protein>
    <recommendedName>
        <fullName evidence="4">Pyruvate dehydrogenase E1 component subunit beta</fullName>
        <ecNumber evidence="4">1.2.4.1</ecNumber>
    </recommendedName>
</protein>
<sequence length="59" mass="6065">MQAINHIINSAAKSNYISSGQISVPIAFRGPNGAEALSGANGDDALSGANGVDAYRRKF</sequence>
<accession>A0AAP0BMH4</accession>
<dbReference type="SUPFAM" id="SSF52518">
    <property type="entry name" value="Thiamin diphosphate-binding fold (THDP-binding)"/>
    <property type="match status" value="1"/>
</dbReference>
<dbReference type="PANTHER" id="PTHR11624">
    <property type="entry name" value="DEHYDROGENASE RELATED"/>
    <property type="match status" value="1"/>
</dbReference>
<dbReference type="GO" id="GO:0006086">
    <property type="term" value="P:pyruvate decarboxylation to acetyl-CoA"/>
    <property type="evidence" value="ECO:0007669"/>
    <property type="project" value="InterPro"/>
</dbReference>
<evidence type="ECO:0000256" key="2">
    <source>
        <dbReference type="ARBA" id="ARBA00023002"/>
    </source>
</evidence>
<keyword evidence="3 4" id="KW-0786">Thiamine pyrophosphate</keyword>
<evidence type="ECO:0000256" key="3">
    <source>
        <dbReference type="ARBA" id="ARBA00023052"/>
    </source>
</evidence>
<organism evidence="6 7">
    <name type="scientific">Platanthera zijinensis</name>
    <dbReference type="NCBI Taxonomy" id="2320716"/>
    <lineage>
        <taxon>Eukaryota</taxon>
        <taxon>Viridiplantae</taxon>
        <taxon>Streptophyta</taxon>
        <taxon>Embryophyta</taxon>
        <taxon>Tracheophyta</taxon>
        <taxon>Spermatophyta</taxon>
        <taxon>Magnoliopsida</taxon>
        <taxon>Liliopsida</taxon>
        <taxon>Asparagales</taxon>
        <taxon>Orchidaceae</taxon>
        <taxon>Orchidoideae</taxon>
        <taxon>Orchideae</taxon>
        <taxon>Orchidinae</taxon>
        <taxon>Platanthera</taxon>
    </lineage>
</organism>
<reference evidence="6 7" key="1">
    <citation type="journal article" date="2022" name="Nat. Plants">
        <title>Genomes of leafy and leafless Platanthera orchids illuminate the evolution of mycoheterotrophy.</title>
        <authorList>
            <person name="Li M.H."/>
            <person name="Liu K.W."/>
            <person name="Li Z."/>
            <person name="Lu H.C."/>
            <person name="Ye Q.L."/>
            <person name="Zhang D."/>
            <person name="Wang J.Y."/>
            <person name="Li Y.F."/>
            <person name="Zhong Z.M."/>
            <person name="Liu X."/>
            <person name="Yu X."/>
            <person name="Liu D.K."/>
            <person name="Tu X.D."/>
            <person name="Liu B."/>
            <person name="Hao Y."/>
            <person name="Liao X.Y."/>
            <person name="Jiang Y.T."/>
            <person name="Sun W.H."/>
            <person name="Chen J."/>
            <person name="Chen Y.Q."/>
            <person name="Ai Y."/>
            <person name="Zhai J.W."/>
            <person name="Wu S.S."/>
            <person name="Zhou Z."/>
            <person name="Hsiao Y.Y."/>
            <person name="Wu W.L."/>
            <person name="Chen Y.Y."/>
            <person name="Lin Y.F."/>
            <person name="Hsu J.L."/>
            <person name="Li C.Y."/>
            <person name="Wang Z.W."/>
            <person name="Zhao X."/>
            <person name="Zhong W.Y."/>
            <person name="Ma X.K."/>
            <person name="Ma L."/>
            <person name="Huang J."/>
            <person name="Chen G.Z."/>
            <person name="Huang M.Z."/>
            <person name="Huang L."/>
            <person name="Peng D.H."/>
            <person name="Luo Y.B."/>
            <person name="Zou S.Q."/>
            <person name="Chen S.P."/>
            <person name="Lan S."/>
            <person name="Tsai W.C."/>
            <person name="Van de Peer Y."/>
            <person name="Liu Z.J."/>
        </authorList>
    </citation>
    <scope>NUCLEOTIDE SEQUENCE [LARGE SCALE GENOMIC DNA]</scope>
    <source>
        <strain evidence="6">Lor287</strain>
    </source>
</reference>
<dbReference type="InterPro" id="IPR027110">
    <property type="entry name" value="PDHB_mito-type"/>
</dbReference>
<comment type="function">
    <text evidence="4">The pyruvate dehydrogenase complex catalyzes the overall conversion of pyruvate to acetyl-CoA and CO2.</text>
</comment>
<dbReference type="InterPro" id="IPR029061">
    <property type="entry name" value="THDP-binding"/>
</dbReference>
<proteinExistence type="predicted"/>
<keyword evidence="2 4" id="KW-0560">Oxidoreductase</keyword>
<evidence type="ECO:0000256" key="1">
    <source>
        <dbReference type="ARBA" id="ARBA00001964"/>
    </source>
</evidence>
<evidence type="ECO:0000256" key="5">
    <source>
        <dbReference type="SAM" id="MobiDB-lite"/>
    </source>
</evidence>
<evidence type="ECO:0000256" key="4">
    <source>
        <dbReference type="RuleBase" id="RU364074"/>
    </source>
</evidence>
<feature type="region of interest" description="Disordered" evidence="5">
    <location>
        <begin position="39"/>
        <end position="59"/>
    </location>
</feature>
<evidence type="ECO:0000313" key="7">
    <source>
        <dbReference type="Proteomes" id="UP001418222"/>
    </source>
</evidence>
<dbReference type="AlphaFoldDB" id="A0AAP0BMH4"/>
<dbReference type="EMBL" id="JBBWWQ010000007">
    <property type="protein sequence ID" value="KAK8943165.1"/>
    <property type="molecule type" value="Genomic_DNA"/>
</dbReference>
<dbReference type="EC" id="1.2.4.1" evidence="4"/>
<evidence type="ECO:0000313" key="6">
    <source>
        <dbReference type="EMBL" id="KAK8943165.1"/>
    </source>
</evidence>
<comment type="cofactor">
    <cofactor evidence="1 4">
        <name>thiamine diphosphate</name>
        <dbReference type="ChEBI" id="CHEBI:58937"/>
    </cofactor>
</comment>
<comment type="catalytic activity">
    <reaction evidence="4">
        <text>N(6)-[(R)-lipoyl]-L-lysyl-[protein] + pyruvate + H(+) = N(6)-[(R)-S(8)-acetyldihydrolipoyl]-L-lysyl-[protein] + CO2</text>
        <dbReference type="Rhea" id="RHEA:19189"/>
        <dbReference type="Rhea" id="RHEA-COMP:10474"/>
        <dbReference type="Rhea" id="RHEA-COMP:10478"/>
        <dbReference type="ChEBI" id="CHEBI:15361"/>
        <dbReference type="ChEBI" id="CHEBI:15378"/>
        <dbReference type="ChEBI" id="CHEBI:16526"/>
        <dbReference type="ChEBI" id="CHEBI:83099"/>
        <dbReference type="ChEBI" id="CHEBI:83111"/>
        <dbReference type="EC" id="1.2.4.1"/>
    </reaction>
</comment>
<dbReference type="PANTHER" id="PTHR11624:SF112">
    <property type="entry name" value="PYRUVATE DEHYDROGENASE E1 COMPONENT SUBUNIT BETA-1, MITOCHONDRIAL"/>
    <property type="match status" value="1"/>
</dbReference>
<dbReference type="Gene3D" id="3.40.50.970">
    <property type="match status" value="1"/>
</dbReference>
<dbReference type="GO" id="GO:0004739">
    <property type="term" value="F:pyruvate dehydrogenase (acetyl-transferring) activity"/>
    <property type="evidence" value="ECO:0007669"/>
    <property type="project" value="UniProtKB-UniRule"/>
</dbReference>